<dbReference type="Proteomes" id="UP001060085">
    <property type="component" value="Linkage Group LG04"/>
</dbReference>
<protein>
    <submittedName>
        <fullName evidence="1">Uncharacterized protein</fullName>
    </submittedName>
</protein>
<dbReference type="EMBL" id="CM044704">
    <property type="protein sequence ID" value="KAI5666533.1"/>
    <property type="molecule type" value="Genomic_DNA"/>
</dbReference>
<name>A0ACC0B1X0_CATRO</name>
<keyword evidence="2" id="KW-1185">Reference proteome</keyword>
<evidence type="ECO:0000313" key="2">
    <source>
        <dbReference type="Proteomes" id="UP001060085"/>
    </source>
</evidence>
<proteinExistence type="predicted"/>
<evidence type="ECO:0000313" key="1">
    <source>
        <dbReference type="EMBL" id="KAI5666533.1"/>
    </source>
</evidence>
<accession>A0ACC0B1X0</accession>
<reference evidence="2" key="1">
    <citation type="journal article" date="2023" name="Nat. Plants">
        <title>Single-cell RNA sequencing provides a high-resolution roadmap for understanding the multicellular compartmentation of specialized metabolism.</title>
        <authorList>
            <person name="Sun S."/>
            <person name="Shen X."/>
            <person name="Li Y."/>
            <person name="Li Y."/>
            <person name="Wang S."/>
            <person name="Li R."/>
            <person name="Zhang H."/>
            <person name="Shen G."/>
            <person name="Guo B."/>
            <person name="Wei J."/>
            <person name="Xu J."/>
            <person name="St-Pierre B."/>
            <person name="Chen S."/>
            <person name="Sun C."/>
        </authorList>
    </citation>
    <scope>NUCLEOTIDE SEQUENCE [LARGE SCALE GENOMIC DNA]</scope>
</reference>
<gene>
    <name evidence="1" type="ORF">M9H77_16386</name>
</gene>
<comment type="caution">
    <text evidence="1">The sequence shown here is derived from an EMBL/GenBank/DDBJ whole genome shotgun (WGS) entry which is preliminary data.</text>
</comment>
<sequence>MKKDAYYIASLDGLGLIITTVQLKENEKENNYAEWEKNRTPLIGRGHGKMLAAGGRDKTKRFFCGRAAGPRKTQQQQMGGRGGVDGWANTIV</sequence>
<organism evidence="1 2">
    <name type="scientific">Catharanthus roseus</name>
    <name type="common">Madagascar periwinkle</name>
    <name type="synonym">Vinca rosea</name>
    <dbReference type="NCBI Taxonomy" id="4058"/>
    <lineage>
        <taxon>Eukaryota</taxon>
        <taxon>Viridiplantae</taxon>
        <taxon>Streptophyta</taxon>
        <taxon>Embryophyta</taxon>
        <taxon>Tracheophyta</taxon>
        <taxon>Spermatophyta</taxon>
        <taxon>Magnoliopsida</taxon>
        <taxon>eudicotyledons</taxon>
        <taxon>Gunneridae</taxon>
        <taxon>Pentapetalae</taxon>
        <taxon>asterids</taxon>
        <taxon>lamiids</taxon>
        <taxon>Gentianales</taxon>
        <taxon>Apocynaceae</taxon>
        <taxon>Rauvolfioideae</taxon>
        <taxon>Vinceae</taxon>
        <taxon>Catharanthinae</taxon>
        <taxon>Catharanthus</taxon>
    </lineage>
</organism>